<dbReference type="PROSITE" id="PS00028">
    <property type="entry name" value="ZINC_FINGER_C2H2_1"/>
    <property type="match status" value="1"/>
</dbReference>
<dbReference type="Proteomes" id="UP000887116">
    <property type="component" value="Unassembled WGS sequence"/>
</dbReference>
<keyword evidence="1" id="KW-0863">Zinc-finger</keyword>
<proteinExistence type="predicted"/>
<dbReference type="AlphaFoldDB" id="A0A8X6FCN6"/>
<evidence type="ECO:0000256" key="1">
    <source>
        <dbReference type="PROSITE-ProRule" id="PRU00042"/>
    </source>
</evidence>
<protein>
    <recommendedName>
        <fullName evidence="2">C2H2-type domain-containing protein</fullName>
    </recommendedName>
</protein>
<dbReference type="PROSITE" id="PS50157">
    <property type="entry name" value="ZINC_FINGER_C2H2_2"/>
    <property type="match status" value="1"/>
</dbReference>
<evidence type="ECO:0000259" key="2">
    <source>
        <dbReference type="PROSITE" id="PS50157"/>
    </source>
</evidence>
<dbReference type="SUPFAM" id="SSF57667">
    <property type="entry name" value="beta-beta-alpha zinc fingers"/>
    <property type="match status" value="1"/>
</dbReference>
<accession>A0A8X6FCN6</accession>
<evidence type="ECO:0000313" key="4">
    <source>
        <dbReference type="Proteomes" id="UP000887116"/>
    </source>
</evidence>
<dbReference type="SMART" id="SM00355">
    <property type="entry name" value="ZnF_C2H2"/>
    <property type="match status" value="2"/>
</dbReference>
<dbReference type="OrthoDB" id="9198690at2759"/>
<reference evidence="3" key="1">
    <citation type="submission" date="2020-07" db="EMBL/GenBank/DDBJ databases">
        <title>Multicomponent nature underlies the extraordinary mechanical properties of spider dragline silk.</title>
        <authorList>
            <person name="Kono N."/>
            <person name="Nakamura H."/>
            <person name="Mori M."/>
            <person name="Yoshida Y."/>
            <person name="Ohtoshi R."/>
            <person name="Malay A.D."/>
            <person name="Moran D.A.P."/>
            <person name="Tomita M."/>
            <person name="Numata K."/>
            <person name="Arakawa K."/>
        </authorList>
    </citation>
    <scope>NUCLEOTIDE SEQUENCE</scope>
</reference>
<keyword evidence="4" id="KW-1185">Reference proteome</keyword>
<organism evidence="3 4">
    <name type="scientific">Trichonephila clavata</name>
    <name type="common">Joro spider</name>
    <name type="synonym">Nephila clavata</name>
    <dbReference type="NCBI Taxonomy" id="2740835"/>
    <lineage>
        <taxon>Eukaryota</taxon>
        <taxon>Metazoa</taxon>
        <taxon>Ecdysozoa</taxon>
        <taxon>Arthropoda</taxon>
        <taxon>Chelicerata</taxon>
        <taxon>Arachnida</taxon>
        <taxon>Araneae</taxon>
        <taxon>Araneomorphae</taxon>
        <taxon>Entelegynae</taxon>
        <taxon>Araneoidea</taxon>
        <taxon>Nephilidae</taxon>
        <taxon>Trichonephila</taxon>
    </lineage>
</organism>
<gene>
    <name evidence="3" type="ORF">TNCT_222461</name>
</gene>
<comment type="caution">
    <text evidence="3">The sequence shown here is derived from an EMBL/GenBank/DDBJ whole genome shotgun (WGS) entry which is preliminary data.</text>
</comment>
<keyword evidence="1" id="KW-0479">Metal-binding</keyword>
<keyword evidence="1" id="KW-0862">Zinc</keyword>
<dbReference type="InterPro" id="IPR013087">
    <property type="entry name" value="Znf_C2H2_type"/>
</dbReference>
<dbReference type="InterPro" id="IPR036236">
    <property type="entry name" value="Znf_C2H2_sf"/>
</dbReference>
<evidence type="ECO:0000313" key="3">
    <source>
        <dbReference type="EMBL" id="GFQ75851.1"/>
    </source>
</evidence>
<dbReference type="Gene3D" id="3.30.160.60">
    <property type="entry name" value="Classic Zinc Finger"/>
    <property type="match status" value="1"/>
</dbReference>
<feature type="domain" description="C2H2-type" evidence="2">
    <location>
        <begin position="67"/>
        <end position="94"/>
    </location>
</feature>
<sequence>MAESKVNPTEEEFSYFCDHCKKGFKRKRLSFISISSLQEEFTCIKCEIAFANGFKLKKSDFPVSYPHSCEVCGMRFQTSTLLLYHSYYHTGAWPFKCPFCRMGFPIKSCFERHFTTKTIKCCKYSEAYLRKFCSAPSFFENDELNCEKCSSGSKCV</sequence>
<dbReference type="GO" id="GO:0008270">
    <property type="term" value="F:zinc ion binding"/>
    <property type="evidence" value="ECO:0007669"/>
    <property type="project" value="UniProtKB-KW"/>
</dbReference>
<dbReference type="EMBL" id="BMAO01031544">
    <property type="protein sequence ID" value="GFQ75851.1"/>
    <property type="molecule type" value="Genomic_DNA"/>
</dbReference>
<name>A0A8X6FCN6_TRICU</name>